<organism evidence="2 3">
    <name type="scientific">Pseudomonas coronafaciens pv. coronafaciens</name>
    <dbReference type="NCBI Taxonomy" id="235275"/>
    <lineage>
        <taxon>Bacteria</taxon>
        <taxon>Pseudomonadati</taxon>
        <taxon>Pseudomonadota</taxon>
        <taxon>Gammaproteobacteria</taxon>
        <taxon>Pseudomonadales</taxon>
        <taxon>Pseudomonadaceae</taxon>
        <taxon>Pseudomonas</taxon>
        <taxon>Pseudomonas coronafaciens</taxon>
    </lineage>
</organism>
<feature type="compositionally biased region" description="Polar residues" evidence="1">
    <location>
        <begin position="30"/>
        <end position="42"/>
    </location>
</feature>
<sequence>MGLCVSRNSGCGYSDSDSWGVPATPPSARAISSHQPASTSYRNSDEVDERPATFSHFQLALCGEEYTLARVSLADYQAKRRHFGNSIKDRSQSATPWVQVYHSETGLDYRFKIDRTTTVKVAGFNYSVPNDKGTRHLYSAGTSQVNMPVIAGDITACIAVACAAEKLDADTGERMPGAKVRVFHLLPFQRQELVPEEVLASVRDYVRDTKDKGLTMRVAMHGGNSEGDFSVSTADALKKLFIDEEIPLEFDETCANRTSETLLGAVILADNSTHFIKHLVAV</sequence>
<protein>
    <submittedName>
        <fullName evidence="2">Type III effector</fullName>
    </submittedName>
</protein>
<name>A0AAE6QHU0_9PSED</name>
<feature type="region of interest" description="Disordered" evidence="1">
    <location>
        <begin position="24"/>
        <end position="47"/>
    </location>
</feature>
<evidence type="ECO:0000313" key="2">
    <source>
        <dbReference type="EMBL" id="QGT83026.1"/>
    </source>
</evidence>
<dbReference type="EMBL" id="CP046441">
    <property type="protein sequence ID" value="QGT83026.1"/>
    <property type="molecule type" value="Genomic_DNA"/>
</dbReference>
<dbReference type="NCBIfam" id="NF041401">
    <property type="entry name" value="XopAF"/>
    <property type="match status" value="1"/>
</dbReference>
<dbReference type="Proteomes" id="UP000423413">
    <property type="component" value="Chromosome"/>
</dbReference>
<evidence type="ECO:0000313" key="3">
    <source>
        <dbReference type="Proteomes" id="UP000423413"/>
    </source>
</evidence>
<gene>
    <name evidence="2" type="ORF">GMO17_18580</name>
</gene>
<proteinExistence type="predicted"/>
<dbReference type="InterPro" id="IPR049923">
    <property type="entry name" value="AvrXv3-like"/>
</dbReference>
<reference evidence="2 3" key="1">
    <citation type="submission" date="2019-11" db="EMBL/GenBank/DDBJ databases">
        <title>Complete genome sequence of Pseudomonas syringae pv. coronafaciens isolate B19001 originated in imported oat cereal.</title>
        <authorList>
            <person name="Kim S.M."/>
            <person name="Lee B.C."/>
            <person name="Seo S.J."/>
            <person name="Lee J.E."/>
            <person name="Choi N.J."/>
            <person name="Park J.H."/>
        </authorList>
    </citation>
    <scope>NUCLEOTIDE SEQUENCE [LARGE SCALE GENOMIC DNA]</scope>
    <source>
        <strain evidence="2 3">B19001</strain>
    </source>
</reference>
<evidence type="ECO:0000256" key="1">
    <source>
        <dbReference type="SAM" id="MobiDB-lite"/>
    </source>
</evidence>
<dbReference type="RefSeq" id="WP_080268242.1">
    <property type="nucleotide sequence ID" value="NZ_CP046441.1"/>
</dbReference>
<dbReference type="AlphaFoldDB" id="A0AAE6QHU0"/>
<accession>A0AAE6QHU0</accession>